<keyword evidence="1" id="KW-0285">Flavoprotein</keyword>
<dbReference type="SUPFAM" id="SSF51679">
    <property type="entry name" value="Bacterial luciferase-like"/>
    <property type="match status" value="1"/>
</dbReference>
<dbReference type="InterPro" id="IPR036661">
    <property type="entry name" value="Luciferase-like_sf"/>
</dbReference>
<organism evidence="6 7">
    <name type="scientific">Pseudarthrobacter siccitolerans</name>
    <dbReference type="NCBI Taxonomy" id="861266"/>
    <lineage>
        <taxon>Bacteria</taxon>
        <taxon>Bacillati</taxon>
        <taxon>Actinomycetota</taxon>
        <taxon>Actinomycetes</taxon>
        <taxon>Micrococcales</taxon>
        <taxon>Micrococcaceae</taxon>
        <taxon>Pseudarthrobacter</taxon>
    </lineage>
</organism>
<dbReference type="Pfam" id="PF00296">
    <property type="entry name" value="Bac_luciferase"/>
    <property type="match status" value="1"/>
</dbReference>
<evidence type="ECO:0000259" key="5">
    <source>
        <dbReference type="Pfam" id="PF00296"/>
    </source>
</evidence>
<protein>
    <submittedName>
        <fullName evidence="6">Luciferase-like monooxygenase family protein</fullName>
    </submittedName>
</protein>
<keyword evidence="3" id="KW-0560">Oxidoreductase</keyword>
<feature type="domain" description="Luciferase-like" evidence="5">
    <location>
        <begin position="65"/>
        <end position="365"/>
    </location>
</feature>
<keyword evidence="7" id="KW-1185">Reference proteome</keyword>
<evidence type="ECO:0000256" key="2">
    <source>
        <dbReference type="ARBA" id="ARBA00022643"/>
    </source>
</evidence>
<name>A0A024GWE1_9MICC</name>
<evidence type="ECO:0000256" key="1">
    <source>
        <dbReference type="ARBA" id="ARBA00022630"/>
    </source>
</evidence>
<evidence type="ECO:0000313" key="7">
    <source>
        <dbReference type="Proteomes" id="UP000035722"/>
    </source>
</evidence>
<dbReference type="GO" id="GO:0008726">
    <property type="term" value="F:alkanesulfonate monooxygenase activity"/>
    <property type="evidence" value="ECO:0007669"/>
    <property type="project" value="TreeGrafter"/>
</dbReference>
<dbReference type="CDD" id="cd01094">
    <property type="entry name" value="Alkanesulfonate_monoxygenase"/>
    <property type="match status" value="1"/>
</dbReference>
<evidence type="ECO:0000313" key="6">
    <source>
        <dbReference type="EMBL" id="CCQ44225.1"/>
    </source>
</evidence>
<dbReference type="PANTHER" id="PTHR42847:SF4">
    <property type="entry name" value="ALKANESULFONATE MONOOXYGENASE-RELATED"/>
    <property type="match status" value="1"/>
</dbReference>
<dbReference type="InterPro" id="IPR011251">
    <property type="entry name" value="Luciferase-like_dom"/>
</dbReference>
<dbReference type="InterPro" id="IPR050172">
    <property type="entry name" value="SsuD_RutA_monooxygenase"/>
</dbReference>
<dbReference type="Gene3D" id="3.20.20.30">
    <property type="entry name" value="Luciferase-like domain"/>
    <property type="match status" value="1"/>
</dbReference>
<dbReference type="STRING" id="861266.ARTSIC4J27_149"/>
<sequence length="396" mass="43931">MRIRGGVLSAKAEEMLSVPSEAVDVRVDKWSTPVLNDENRLKLATFATNMRGSVTLANVEGKVLGSWEESLRLAQHADRIGFDAVIPVQRWRGFDGQFNLSARSFEPFTWATALLARTQRIQAFATVQVPLIHPVMAAKMAVTADHVSGGRFGINVVAGWFPEEFAMFGLTQREHEARYAYADEWTTLLKRLWTGDAPADFNGEYIKAVDAFSDPRPLQDPYPVIMNAGTSGPGRDFAATHSDLIFASLQNMETARRQIAEIKQQALASHGREVRVFGRVHIVCRPTEQDARDYFRFVHRDSADVAAIEKLFDKSTANSKSLEVDPEEHGQMIERLAAGRGAMTLIGTPEQVVESLLELTNAGLDGVAISWVNYDEGLQQMEDEILPLMVQAGLRS</sequence>
<dbReference type="EMBL" id="CAQI01000025">
    <property type="protein sequence ID" value="CCQ44225.1"/>
    <property type="molecule type" value="Genomic_DNA"/>
</dbReference>
<evidence type="ECO:0000256" key="3">
    <source>
        <dbReference type="ARBA" id="ARBA00023002"/>
    </source>
</evidence>
<dbReference type="Proteomes" id="UP000035722">
    <property type="component" value="Unassembled WGS sequence"/>
</dbReference>
<gene>
    <name evidence="6" type="ORF">ARTSIC4J27_149</name>
</gene>
<dbReference type="GO" id="GO:0046306">
    <property type="term" value="P:alkanesulfonate catabolic process"/>
    <property type="evidence" value="ECO:0007669"/>
    <property type="project" value="TreeGrafter"/>
</dbReference>
<accession>A0A024GWE1</accession>
<reference evidence="7" key="1">
    <citation type="journal article" date="2014" name="Genome Announc.">
        <title>Genome Sequence of Arthrobacter siccitolerans 4J27, a Xeroprotectant-Producing Desiccation-Tolerant Microorganism.</title>
        <authorList>
            <person name="Manzanera M."/>
            <person name="Santa-Cruz-Calvo L."/>
            <person name="Vilchez J.I."/>
            <person name="Garcia-Fontana C."/>
            <person name="Silva-Castro G.A."/>
            <person name="Calvo C."/>
            <person name="Gonzalez-Lopez J."/>
        </authorList>
    </citation>
    <scope>NUCLEOTIDE SEQUENCE [LARGE SCALE GENOMIC DNA]</scope>
    <source>
        <strain evidence="7">4J27</strain>
    </source>
</reference>
<dbReference type="AlphaFoldDB" id="A0A024GWE1"/>
<proteinExistence type="predicted"/>
<dbReference type="PANTHER" id="PTHR42847">
    <property type="entry name" value="ALKANESULFONATE MONOOXYGENASE"/>
    <property type="match status" value="1"/>
</dbReference>
<keyword evidence="2" id="KW-0288">FMN</keyword>
<evidence type="ECO:0000256" key="4">
    <source>
        <dbReference type="ARBA" id="ARBA00023033"/>
    </source>
</evidence>
<keyword evidence="4 6" id="KW-0503">Monooxygenase</keyword>
<comment type="caution">
    <text evidence="6">The sequence shown here is derived from an EMBL/GenBank/DDBJ whole genome shotgun (WGS) entry which is preliminary data.</text>
</comment>